<dbReference type="OrthoDB" id="3250066at2759"/>
<evidence type="ECO:0000313" key="3">
    <source>
        <dbReference type="Proteomes" id="UP000077266"/>
    </source>
</evidence>
<evidence type="ECO:0000259" key="1">
    <source>
        <dbReference type="PROSITE" id="PS50181"/>
    </source>
</evidence>
<dbReference type="InterPro" id="IPR036047">
    <property type="entry name" value="F-box-like_dom_sf"/>
</dbReference>
<protein>
    <recommendedName>
        <fullName evidence="1">F-box domain-containing protein</fullName>
    </recommendedName>
</protein>
<dbReference type="AlphaFoldDB" id="A0A165I8M6"/>
<proteinExistence type="predicted"/>
<accession>A0A165I8M6</accession>
<dbReference type="InParanoid" id="A0A165I8M6"/>
<dbReference type="EMBL" id="KV425996">
    <property type="protein sequence ID" value="KZV93055.1"/>
    <property type="molecule type" value="Genomic_DNA"/>
</dbReference>
<feature type="domain" description="F-box" evidence="1">
    <location>
        <begin position="26"/>
        <end position="73"/>
    </location>
</feature>
<dbReference type="Proteomes" id="UP000077266">
    <property type="component" value="Unassembled WGS sequence"/>
</dbReference>
<dbReference type="Gene3D" id="1.20.1280.50">
    <property type="match status" value="1"/>
</dbReference>
<name>A0A165I8M6_EXIGL</name>
<sequence>MGAYISILRNSGPLSDGQPELSNLQTRHPGGLPPELLAEIGSFLPYPTLYRAVCVSRYWRAALLASPRLWDDITVCLLQKRKDRWTDVLELLFARNAGRPLSMTLGWVNDSALDTDWVALDSISALVASHMWHMKSLSLQIPYRHDMLLLLVPAPILETLEVVATDGTGPKWLPVDLFAGIAPRLSSLHLDEAELPLQCPALRTVTKLALISLYMLCEPHLRSKIAYLPLLDEFKVSVLDLDGYRDVGTGPPCELALYLHLTFAPGLESMLALFPRARRVSYDFDRAFRNAPDPDPEDVAAAVKRAMHTVPNPTSIHIRWEPPVVDYPDALTVVLDDRLVIEHVELFILKPALNIELIQSVFVSVTSLTVPEELWELFELCTLLPNLDVTLFVSQASTESRDPGCTPKLYLNARYAPKSIRSLALARPPKCFYSEDAPHWILSATLLEEFVASVVAPGSLQSLLLHGIVLDGTATFDSGDLVARTVADLVTPEVDAARRSVNELVDWEFLI</sequence>
<keyword evidence="3" id="KW-1185">Reference proteome</keyword>
<gene>
    <name evidence="2" type="ORF">EXIGLDRAFT_835963</name>
</gene>
<reference evidence="2 3" key="1">
    <citation type="journal article" date="2016" name="Mol. Biol. Evol.">
        <title>Comparative Genomics of Early-Diverging Mushroom-Forming Fungi Provides Insights into the Origins of Lignocellulose Decay Capabilities.</title>
        <authorList>
            <person name="Nagy L.G."/>
            <person name="Riley R."/>
            <person name="Tritt A."/>
            <person name="Adam C."/>
            <person name="Daum C."/>
            <person name="Floudas D."/>
            <person name="Sun H."/>
            <person name="Yadav J.S."/>
            <person name="Pangilinan J."/>
            <person name="Larsson K.H."/>
            <person name="Matsuura K."/>
            <person name="Barry K."/>
            <person name="Labutti K."/>
            <person name="Kuo R."/>
            <person name="Ohm R.A."/>
            <person name="Bhattacharya S.S."/>
            <person name="Shirouzu T."/>
            <person name="Yoshinaga Y."/>
            <person name="Martin F.M."/>
            <person name="Grigoriev I.V."/>
            <person name="Hibbett D.S."/>
        </authorList>
    </citation>
    <scope>NUCLEOTIDE SEQUENCE [LARGE SCALE GENOMIC DNA]</scope>
    <source>
        <strain evidence="2 3">HHB12029</strain>
    </source>
</reference>
<dbReference type="SUPFAM" id="SSF81383">
    <property type="entry name" value="F-box domain"/>
    <property type="match status" value="1"/>
</dbReference>
<dbReference type="PROSITE" id="PS50181">
    <property type="entry name" value="FBOX"/>
    <property type="match status" value="1"/>
</dbReference>
<organism evidence="2 3">
    <name type="scientific">Exidia glandulosa HHB12029</name>
    <dbReference type="NCBI Taxonomy" id="1314781"/>
    <lineage>
        <taxon>Eukaryota</taxon>
        <taxon>Fungi</taxon>
        <taxon>Dikarya</taxon>
        <taxon>Basidiomycota</taxon>
        <taxon>Agaricomycotina</taxon>
        <taxon>Agaricomycetes</taxon>
        <taxon>Auriculariales</taxon>
        <taxon>Exidiaceae</taxon>
        <taxon>Exidia</taxon>
    </lineage>
</organism>
<dbReference type="Pfam" id="PF12937">
    <property type="entry name" value="F-box-like"/>
    <property type="match status" value="1"/>
</dbReference>
<dbReference type="InterPro" id="IPR001810">
    <property type="entry name" value="F-box_dom"/>
</dbReference>
<evidence type="ECO:0000313" key="2">
    <source>
        <dbReference type="EMBL" id="KZV93055.1"/>
    </source>
</evidence>